<evidence type="ECO:0000256" key="10">
    <source>
        <dbReference type="SAM" id="MobiDB-lite"/>
    </source>
</evidence>
<dbReference type="NCBIfam" id="TIGR00739">
    <property type="entry name" value="yajC"/>
    <property type="match status" value="1"/>
</dbReference>
<keyword evidence="8" id="KW-0811">Translocation</keyword>
<dbReference type="Pfam" id="PF02699">
    <property type="entry name" value="YajC"/>
    <property type="match status" value="1"/>
</dbReference>
<evidence type="ECO:0000256" key="5">
    <source>
        <dbReference type="ARBA" id="ARBA00022692"/>
    </source>
</evidence>
<evidence type="ECO:0000256" key="3">
    <source>
        <dbReference type="ARBA" id="ARBA00022448"/>
    </source>
</evidence>
<reference evidence="11 12" key="1">
    <citation type="submission" date="2017-05" db="EMBL/GenBank/DDBJ databases">
        <authorList>
            <person name="Song R."/>
            <person name="Chenine A.L."/>
            <person name="Ruprecht R.M."/>
        </authorList>
    </citation>
    <scope>NUCLEOTIDE SEQUENCE [LARGE SCALE GENOMIC DNA]</scope>
    <source>
        <strain evidence="11 12">PSBB019</strain>
    </source>
</reference>
<dbReference type="EMBL" id="CP021383">
    <property type="protein sequence ID" value="ARU53048.1"/>
    <property type="molecule type" value="Genomic_DNA"/>
</dbReference>
<protein>
    <submittedName>
        <fullName evidence="11">Preprotein translocase subunit YajC</fullName>
    </submittedName>
</protein>
<name>A0A1Y0HXW7_CELCE</name>
<dbReference type="SMART" id="SM01323">
    <property type="entry name" value="YajC"/>
    <property type="match status" value="1"/>
</dbReference>
<keyword evidence="7" id="KW-1133">Transmembrane helix</keyword>
<dbReference type="KEGG" id="cceu:CBR64_18010"/>
<dbReference type="OrthoDB" id="3267178at2"/>
<proteinExistence type="inferred from homology"/>
<evidence type="ECO:0000256" key="4">
    <source>
        <dbReference type="ARBA" id="ARBA00022475"/>
    </source>
</evidence>
<evidence type="ECO:0000256" key="8">
    <source>
        <dbReference type="ARBA" id="ARBA00023010"/>
    </source>
</evidence>
<dbReference type="Proteomes" id="UP000196228">
    <property type="component" value="Chromosome"/>
</dbReference>
<dbReference type="InterPro" id="IPR003849">
    <property type="entry name" value="Preprotein_translocase_YajC"/>
</dbReference>
<comment type="similarity">
    <text evidence="2">Belongs to the YajC family.</text>
</comment>
<dbReference type="RefSeq" id="WP_087471983.1">
    <property type="nucleotide sequence ID" value="NZ_CP021383.1"/>
</dbReference>
<dbReference type="PANTHER" id="PTHR33909">
    <property type="entry name" value="SEC TRANSLOCON ACCESSORY COMPLEX SUBUNIT YAJC"/>
    <property type="match status" value="1"/>
</dbReference>
<evidence type="ECO:0000256" key="2">
    <source>
        <dbReference type="ARBA" id="ARBA00006742"/>
    </source>
</evidence>
<keyword evidence="3" id="KW-0813">Transport</keyword>
<evidence type="ECO:0000256" key="9">
    <source>
        <dbReference type="ARBA" id="ARBA00023136"/>
    </source>
</evidence>
<accession>A0A1Y0HXW7</accession>
<dbReference type="GO" id="GO:0015031">
    <property type="term" value="P:protein transport"/>
    <property type="evidence" value="ECO:0007669"/>
    <property type="project" value="UniProtKB-KW"/>
</dbReference>
<keyword evidence="9" id="KW-0472">Membrane</keyword>
<gene>
    <name evidence="11" type="ORF">CBR64_18010</name>
</gene>
<sequence length="149" mass="16111">MDISFILILALAAGAMFLMTSRTRKQQREAQNFRATLAPGQEVMTGSGMFGTIVDVDEDADIITIESTPGNQSRWLRAAISKLVDPPVEPEEEESESDEATDDAALYGSASPASKEDVDDLVVPDDLSGLTGEATDKDRDRRDEGTESK</sequence>
<feature type="compositionally biased region" description="Acidic residues" evidence="10">
    <location>
        <begin position="88"/>
        <end position="102"/>
    </location>
</feature>
<feature type="compositionally biased region" description="Basic and acidic residues" evidence="10">
    <location>
        <begin position="134"/>
        <end position="149"/>
    </location>
</feature>
<evidence type="ECO:0000256" key="7">
    <source>
        <dbReference type="ARBA" id="ARBA00022989"/>
    </source>
</evidence>
<evidence type="ECO:0000313" key="12">
    <source>
        <dbReference type="Proteomes" id="UP000196228"/>
    </source>
</evidence>
<dbReference type="AlphaFoldDB" id="A0A1Y0HXW7"/>
<evidence type="ECO:0000256" key="6">
    <source>
        <dbReference type="ARBA" id="ARBA00022927"/>
    </source>
</evidence>
<dbReference type="PANTHER" id="PTHR33909:SF1">
    <property type="entry name" value="SEC TRANSLOCON ACCESSORY COMPLEX SUBUNIT YAJC"/>
    <property type="match status" value="1"/>
</dbReference>
<keyword evidence="5" id="KW-0812">Transmembrane</keyword>
<evidence type="ECO:0000313" key="11">
    <source>
        <dbReference type="EMBL" id="ARU53048.1"/>
    </source>
</evidence>
<comment type="subcellular location">
    <subcellularLocation>
        <location evidence="1">Cell membrane</location>
        <topology evidence="1">Single-pass membrane protein</topology>
    </subcellularLocation>
</comment>
<keyword evidence="4" id="KW-1003">Cell membrane</keyword>
<feature type="region of interest" description="Disordered" evidence="10">
    <location>
        <begin position="84"/>
        <end position="149"/>
    </location>
</feature>
<dbReference type="GO" id="GO:0005886">
    <property type="term" value="C:plasma membrane"/>
    <property type="evidence" value="ECO:0007669"/>
    <property type="project" value="UniProtKB-SubCell"/>
</dbReference>
<keyword evidence="6" id="KW-0653">Protein transport</keyword>
<organism evidence="11 12">
    <name type="scientific">Cellulosimicrobium cellulans</name>
    <name type="common">Arthrobacter luteus</name>
    <dbReference type="NCBI Taxonomy" id="1710"/>
    <lineage>
        <taxon>Bacteria</taxon>
        <taxon>Bacillati</taxon>
        <taxon>Actinomycetota</taxon>
        <taxon>Actinomycetes</taxon>
        <taxon>Micrococcales</taxon>
        <taxon>Promicromonosporaceae</taxon>
        <taxon>Cellulosimicrobium</taxon>
    </lineage>
</organism>
<evidence type="ECO:0000256" key="1">
    <source>
        <dbReference type="ARBA" id="ARBA00004162"/>
    </source>
</evidence>